<gene>
    <name evidence="1" type="ORF">QBC32DRAFT_329631</name>
</gene>
<proteinExistence type="predicted"/>
<comment type="caution">
    <text evidence="1">The sequence shown here is derived from an EMBL/GenBank/DDBJ whole genome shotgun (WGS) entry which is preliminary data.</text>
</comment>
<protein>
    <submittedName>
        <fullName evidence="1">Uncharacterized protein</fullName>
    </submittedName>
</protein>
<reference evidence="1" key="2">
    <citation type="submission" date="2023-06" db="EMBL/GenBank/DDBJ databases">
        <authorList>
            <consortium name="Lawrence Berkeley National Laboratory"/>
            <person name="Mondo S.J."/>
            <person name="Hensen N."/>
            <person name="Bonometti L."/>
            <person name="Westerberg I."/>
            <person name="Brannstrom I.O."/>
            <person name="Guillou S."/>
            <person name="Cros-Aarteil S."/>
            <person name="Calhoun S."/>
            <person name="Haridas S."/>
            <person name="Kuo A."/>
            <person name="Pangilinan J."/>
            <person name="Riley R."/>
            <person name="Labutti K."/>
            <person name="Andreopoulos B."/>
            <person name="Lipzen A."/>
            <person name="Chen C."/>
            <person name="Yanf M."/>
            <person name="Daum C."/>
            <person name="Ng V."/>
            <person name="Clum A."/>
            <person name="Steindorff A."/>
            <person name="Ohm R."/>
            <person name="Martin F."/>
            <person name="Silar P."/>
            <person name="Natvig D."/>
            <person name="Lalanne C."/>
            <person name="Gautier V."/>
            <person name="Ament-Velasquez S.L."/>
            <person name="Kruys A."/>
            <person name="Hutchinson M.I."/>
            <person name="Powell A.J."/>
            <person name="Barry K."/>
            <person name="Miller A.N."/>
            <person name="Grigoriev I.V."/>
            <person name="Debuchy R."/>
            <person name="Gladieux P."/>
            <person name="Thoren M.H."/>
            <person name="Johannesson H."/>
        </authorList>
    </citation>
    <scope>NUCLEOTIDE SEQUENCE</scope>
    <source>
        <strain evidence="1">CBS 626.80</strain>
    </source>
</reference>
<dbReference type="AlphaFoldDB" id="A0AAN6P3Q0"/>
<dbReference type="Proteomes" id="UP001303222">
    <property type="component" value="Unassembled WGS sequence"/>
</dbReference>
<keyword evidence="2" id="KW-1185">Reference proteome</keyword>
<sequence length="71" mass="8202">MPRSLLISESWDGGSSLLLLLLLLLLLFLLPCQKRFEPRRLLGSSGVPWRLGVVVGRTHDKRYNRTWLIFP</sequence>
<dbReference type="EMBL" id="MU859061">
    <property type="protein sequence ID" value="KAK3957105.1"/>
    <property type="molecule type" value="Genomic_DNA"/>
</dbReference>
<organism evidence="1 2">
    <name type="scientific">Pseudoneurospora amorphoporcata</name>
    <dbReference type="NCBI Taxonomy" id="241081"/>
    <lineage>
        <taxon>Eukaryota</taxon>
        <taxon>Fungi</taxon>
        <taxon>Dikarya</taxon>
        <taxon>Ascomycota</taxon>
        <taxon>Pezizomycotina</taxon>
        <taxon>Sordariomycetes</taxon>
        <taxon>Sordariomycetidae</taxon>
        <taxon>Sordariales</taxon>
        <taxon>Sordariaceae</taxon>
        <taxon>Pseudoneurospora</taxon>
    </lineage>
</organism>
<accession>A0AAN6P3Q0</accession>
<evidence type="ECO:0000313" key="1">
    <source>
        <dbReference type="EMBL" id="KAK3957105.1"/>
    </source>
</evidence>
<name>A0AAN6P3Q0_9PEZI</name>
<reference evidence="1" key="1">
    <citation type="journal article" date="2023" name="Mol. Phylogenet. Evol.">
        <title>Genome-scale phylogeny and comparative genomics of the fungal order Sordariales.</title>
        <authorList>
            <person name="Hensen N."/>
            <person name="Bonometti L."/>
            <person name="Westerberg I."/>
            <person name="Brannstrom I.O."/>
            <person name="Guillou S."/>
            <person name="Cros-Aarteil S."/>
            <person name="Calhoun S."/>
            <person name="Haridas S."/>
            <person name="Kuo A."/>
            <person name="Mondo S."/>
            <person name="Pangilinan J."/>
            <person name="Riley R."/>
            <person name="LaButti K."/>
            <person name="Andreopoulos B."/>
            <person name="Lipzen A."/>
            <person name="Chen C."/>
            <person name="Yan M."/>
            <person name="Daum C."/>
            <person name="Ng V."/>
            <person name="Clum A."/>
            <person name="Steindorff A."/>
            <person name="Ohm R.A."/>
            <person name="Martin F."/>
            <person name="Silar P."/>
            <person name="Natvig D.O."/>
            <person name="Lalanne C."/>
            <person name="Gautier V."/>
            <person name="Ament-Velasquez S.L."/>
            <person name="Kruys A."/>
            <person name="Hutchinson M.I."/>
            <person name="Powell A.J."/>
            <person name="Barry K."/>
            <person name="Miller A.N."/>
            <person name="Grigoriev I.V."/>
            <person name="Debuchy R."/>
            <person name="Gladieux P."/>
            <person name="Hiltunen Thoren M."/>
            <person name="Johannesson H."/>
        </authorList>
    </citation>
    <scope>NUCLEOTIDE SEQUENCE</scope>
    <source>
        <strain evidence="1">CBS 626.80</strain>
    </source>
</reference>
<evidence type="ECO:0000313" key="2">
    <source>
        <dbReference type="Proteomes" id="UP001303222"/>
    </source>
</evidence>